<evidence type="ECO:0000313" key="2">
    <source>
        <dbReference type="Proteomes" id="UP001056778"/>
    </source>
</evidence>
<evidence type="ECO:0000313" key="1">
    <source>
        <dbReference type="EMBL" id="KAI4457640.1"/>
    </source>
</evidence>
<organism evidence="1 2">
    <name type="scientific">Holotrichia oblita</name>
    <name type="common">Chafer beetle</name>
    <dbReference type="NCBI Taxonomy" id="644536"/>
    <lineage>
        <taxon>Eukaryota</taxon>
        <taxon>Metazoa</taxon>
        <taxon>Ecdysozoa</taxon>
        <taxon>Arthropoda</taxon>
        <taxon>Hexapoda</taxon>
        <taxon>Insecta</taxon>
        <taxon>Pterygota</taxon>
        <taxon>Neoptera</taxon>
        <taxon>Endopterygota</taxon>
        <taxon>Coleoptera</taxon>
        <taxon>Polyphaga</taxon>
        <taxon>Scarabaeiformia</taxon>
        <taxon>Scarabaeidae</taxon>
        <taxon>Melolonthinae</taxon>
        <taxon>Holotrichia</taxon>
    </lineage>
</organism>
<dbReference type="EMBL" id="CM043021">
    <property type="protein sequence ID" value="KAI4457640.1"/>
    <property type="molecule type" value="Genomic_DNA"/>
</dbReference>
<keyword evidence="2" id="KW-1185">Reference proteome</keyword>
<reference evidence="1" key="1">
    <citation type="submission" date="2022-04" db="EMBL/GenBank/DDBJ databases">
        <title>Chromosome-scale genome assembly of Holotrichia oblita Faldermann.</title>
        <authorList>
            <person name="Rongchong L."/>
        </authorList>
    </citation>
    <scope>NUCLEOTIDE SEQUENCE</scope>
    <source>
        <strain evidence="1">81SQS9</strain>
    </source>
</reference>
<protein>
    <submittedName>
        <fullName evidence="1">Transaldolase</fullName>
    </submittedName>
</protein>
<proteinExistence type="predicted"/>
<sequence length="333" mass="36809">MSEPQSKKSRKMNSLEQLKTLTTVVADTGDFEAMKKYKPTDATTNPSLILQAANIPAYKSLIEKAVHYANKIGGTEEEKLESAMDMLCVSFGIEILKIVPGRVSTEVDARLSFNTEASIAKARKLIQLYADEGIAKDRILIKLASTWEGIQAAKTLEQEDGIHCNLTLLFSMSQAIACAEAGVTLISPFVGRILDWYVENSDKKTFEPDEDPGVVSVTKIYNYYKKFGYKTVVMGASFRNIGEVKALAGCDLLTISPKLLGELEAESVTVAKKLCKESAAKADITKIKLDEAKFRWMLNEDKMSTDKLSDGIRKFAADSIKLENLLKPMLKIK</sequence>
<accession>A0ACB9SVE5</accession>
<comment type="caution">
    <text evidence="1">The sequence shown here is derived from an EMBL/GenBank/DDBJ whole genome shotgun (WGS) entry which is preliminary data.</text>
</comment>
<name>A0ACB9SVE5_HOLOL</name>
<gene>
    <name evidence="1" type="ORF">MML48_7g00004500</name>
</gene>
<dbReference type="Proteomes" id="UP001056778">
    <property type="component" value="Chromosome 7"/>
</dbReference>